<comment type="similarity">
    <text evidence="1">Belongs to the peptidase S10 family.</text>
</comment>
<keyword evidence="2" id="KW-0812">Transmembrane</keyword>
<feature type="transmembrane region" description="Helical" evidence="2">
    <location>
        <begin position="105"/>
        <end position="130"/>
    </location>
</feature>
<organism evidence="5">
    <name type="scientific">Gongylonema pulchrum</name>
    <dbReference type="NCBI Taxonomy" id="637853"/>
    <lineage>
        <taxon>Eukaryota</taxon>
        <taxon>Metazoa</taxon>
        <taxon>Ecdysozoa</taxon>
        <taxon>Nematoda</taxon>
        <taxon>Chromadorea</taxon>
        <taxon>Rhabditida</taxon>
        <taxon>Spirurina</taxon>
        <taxon>Spiruromorpha</taxon>
        <taxon>Spiruroidea</taxon>
        <taxon>Gongylonematidae</taxon>
        <taxon>Gongylonema</taxon>
    </lineage>
</organism>
<evidence type="ECO:0000313" key="3">
    <source>
        <dbReference type="EMBL" id="VDK29434.1"/>
    </source>
</evidence>
<dbReference type="InterPro" id="IPR029058">
    <property type="entry name" value="AB_hydrolase_fold"/>
</dbReference>
<name>A0A183CXE4_9BILA</name>
<evidence type="ECO:0000313" key="4">
    <source>
        <dbReference type="Proteomes" id="UP000271098"/>
    </source>
</evidence>
<dbReference type="Gene3D" id="3.40.50.11320">
    <property type="match status" value="1"/>
</dbReference>
<dbReference type="InterPro" id="IPR001563">
    <property type="entry name" value="Peptidase_S10"/>
</dbReference>
<reference evidence="3 4" key="2">
    <citation type="submission" date="2018-11" db="EMBL/GenBank/DDBJ databases">
        <authorList>
            <consortium name="Pathogen Informatics"/>
        </authorList>
    </citation>
    <scope>NUCLEOTIDE SEQUENCE [LARGE SCALE GENOMIC DNA]</scope>
</reference>
<evidence type="ECO:0000256" key="2">
    <source>
        <dbReference type="SAM" id="Phobius"/>
    </source>
</evidence>
<evidence type="ECO:0000256" key="1">
    <source>
        <dbReference type="ARBA" id="ARBA00009431"/>
    </source>
</evidence>
<dbReference type="AlphaFoldDB" id="A0A183CXE4"/>
<accession>A0A183CXE4</accession>
<protein>
    <submittedName>
        <fullName evidence="5">Carboxypeptidase</fullName>
    </submittedName>
</protein>
<dbReference type="PRINTS" id="PR00724">
    <property type="entry name" value="CRBOXYPTASEC"/>
</dbReference>
<keyword evidence="2" id="KW-1133">Transmembrane helix</keyword>
<dbReference type="OrthoDB" id="735686at2759"/>
<sequence length="279" mass="31536">MTIFQRKQGKEPWKFAGQIAGFKTQYKGLTFLTVRGAGHMAPQWRAPQMQFIKSEHDPNKDPLLFWYNGGPGCSSLYGLLREIGPYLVNDDGKTLRRNAHAWTKVLYCFVFATVELLFIQSFQVASVVFVESPVGVGFSYDAEENNKNSDDQTARENYAAVKAFYQEFPWTRSRPLYLAGESYAAIYISMLAELILLGQSGFPVLLEGIAIGNGYLSREKQIDTMLRYAHAHGLIGRRTWNLLEEKCCPKCPERCSLGKSEESACSSQVDLFPMSVIFY</sequence>
<keyword evidence="4" id="KW-1185">Reference proteome</keyword>
<dbReference type="PANTHER" id="PTHR11802">
    <property type="entry name" value="SERINE PROTEASE FAMILY S10 SERINE CARBOXYPEPTIDASE"/>
    <property type="match status" value="1"/>
</dbReference>
<gene>
    <name evidence="3" type="ORF">GPUH_LOCUS1135</name>
</gene>
<dbReference type="Proteomes" id="UP000271098">
    <property type="component" value="Unassembled WGS sequence"/>
</dbReference>
<dbReference type="GO" id="GO:0004185">
    <property type="term" value="F:serine-type carboxypeptidase activity"/>
    <property type="evidence" value="ECO:0007669"/>
    <property type="project" value="InterPro"/>
</dbReference>
<dbReference type="WBParaSite" id="GPUH_0000113501-mRNA-1">
    <property type="protein sequence ID" value="GPUH_0000113501-mRNA-1"/>
    <property type="gene ID" value="GPUH_0000113501"/>
</dbReference>
<feature type="transmembrane region" description="Helical" evidence="2">
    <location>
        <begin position="184"/>
        <end position="206"/>
    </location>
</feature>
<dbReference type="EMBL" id="UYRT01001279">
    <property type="protein sequence ID" value="VDK29434.1"/>
    <property type="molecule type" value="Genomic_DNA"/>
</dbReference>
<dbReference type="GO" id="GO:0006508">
    <property type="term" value="P:proteolysis"/>
    <property type="evidence" value="ECO:0007669"/>
    <property type="project" value="InterPro"/>
</dbReference>
<evidence type="ECO:0000313" key="5">
    <source>
        <dbReference type="WBParaSite" id="GPUH_0000113501-mRNA-1"/>
    </source>
</evidence>
<keyword evidence="2" id="KW-0472">Membrane</keyword>
<dbReference type="SUPFAM" id="SSF53474">
    <property type="entry name" value="alpha/beta-Hydrolases"/>
    <property type="match status" value="2"/>
</dbReference>
<proteinExistence type="inferred from homology"/>
<dbReference type="PANTHER" id="PTHR11802:SF418">
    <property type="entry name" value="SERINE CARBOXYPEPTIDASE CTSA-1.1"/>
    <property type="match status" value="1"/>
</dbReference>
<dbReference type="Gene3D" id="3.40.50.1820">
    <property type="entry name" value="alpha/beta hydrolase"/>
    <property type="match status" value="1"/>
</dbReference>
<dbReference type="Pfam" id="PF00450">
    <property type="entry name" value="Peptidase_S10"/>
    <property type="match status" value="3"/>
</dbReference>
<reference evidence="5" key="1">
    <citation type="submission" date="2016-06" db="UniProtKB">
        <authorList>
            <consortium name="WormBaseParasite"/>
        </authorList>
    </citation>
    <scope>IDENTIFICATION</scope>
</reference>